<dbReference type="EMBL" id="JAHRHJ020000008">
    <property type="protein sequence ID" value="KAH9303642.1"/>
    <property type="molecule type" value="Genomic_DNA"/>
</dbReference>
<name>A0AA38FIU9_TAXCH</name>
<proteinExistence type="predicted"/>
<accession>A0AA38FIU9</accession>
<keyword evidence="2" id="KW-1185">Reference proteome</keyword>
<comment type="caution">
    <text evidence="1">The sequence shown here is derived from an EMBL/GenBank/DDBJ whole genome shotgun (WGS) entry which is preliminary data.</text>
</comment>
<gene>
    <name evidence="1" type="ORF">KI387_008046</name>
</gene>
<dbReference type="AlphaFoldDB" id="A0AA38FIU9"/>
<organism evidence="1 2">
    <name type="scientific">Taxus chinensis</name>
    <name type="common">Chinese yew</name>
    <name type="synonym">Taxus wallichiana var. chinensis</name>
    <dbReference type="NCBI Taxonomy" id="29808"/>
    <lineage>
        <taxon>Eukaryota</taxon>
        <taxon>Viridiplantae</taxon>
        <taxon>Streptophyta</taxon>
        <taxon>Embryophyta</taxon>
        <taxon>Tracheophyta</taxon>
        <taxon>Spermatophyta</taxon>
        <taxon>Pinopsida</taxon>
        <taxon>Pinidae</taxon>
        <taxon>Conifers II</taxon>
        <taxon>Cupressales</taxon>
        <taxon>Taxaceae</taxon>
        <taxon>Taxus</taxon>
    </lineage>
</organism>
<evidence type="ECO:0000313" key="2">
    <source>
        <dbReference type="Proteomes" id="UP000824469"/>
    </source>
</evidence>
<dbReference type="Proteomes" id="UP000824469">
    <property type="component" value="Unassembled WGS sequence"/>
</dbReference>
<protein>
    <submittedName>
        <fullName evidence="1">Uncharacterized protein</fullName>
    </submittedName>
</protein>
<feature type="non-terminal residue" evidence="1">
    <location>
        <position position="72"/>
    </location>
</feature>
<reference evidence="1 2" key="1">
    <citation type="journal article" date="2021" name="Nat. Plants">
        <title>The Taxus genome provides insights into paclitaxel biosynthesis.</title>
        <authorList>
            <person name="Xiong X."/>
            <person name="Gou J."/>
            <person name="Liao Q."/>
            <person name="Li Y."/>
            <person name="Zhou Q."/>
            <person name="Bi G."/>
            <person name="Li C."/>
            <person name="Du R."/>
            <person name="Wang X."/>
            <person name="Sun T."/>
            <person name="Guo L."/>
            <person name="Liang H."/>
            <person name="Lu P."/>
            <person name="Wu Y."/>
            <person name="Zhang Z."/>
            <person name="Ro D.K."/>
            <person name="Shang Y."/>
            <person name="Huang S."/>
            <person name="Yan J."/>
        </authorList>
    </citation>
    <scope>NUCLEOTIDE SEQUENCE [LARGE SCALE GENOMIC DNA]</scope>
    <source>
        <strain evidence="1">Ta-2019</strain>
    </source>
</reference>
<sequence>AILPMEFMLSSLRIMGTRGLDNEKDLEKWIEKIIQLDEQRSITHWSRKQEKARQKAWHDRNIRDKKFEIGQM</sequence>
<evidence type="ECO:0000313" key="1">
    <source>
        <dbReference type="EMBL" id="KAH9303642.1"/>
    </source>
</evidence>
<feature type="non-terminal residue" evidence="1">
    <location>
        <position position="1"/>
    </location>
</feature>